<dbReference type="AlphaFoldDB" id="A0A9P7GGY2"/>
<keyword evidence="3" id="KW-0862">Zinc</keyword>
<dbReference type="OrthoDB" id="660555at2759"/>
<keyword evidence="1" id="KW-0479">Metal-binding</keyword>
<accession>A0A9P7GGY2</accession>
<evidence type="ECO:0000256" key="4">
    <source>
        <dbReference type="PROSITE-ProRule" id="PRU00091"/>
    </source>
</evidence>
<feature type="region of interest" description="Disordered" evidence="5">
    <location>
        <begin position="97"/>
        <end position="117"/>
    </location>
</feature>
<dbReference type="InterPro" id="IPR011011">
    <property type="entry name" value="Znf_FYVE_PHD"/>
</dbReference>
<dbReference type="Gene3D" id="3.30.40.10">
    <property type="entry name" value="Zinc/RING finger domain, C3HC4 (zinc finger)"/>
    <property type="match status" value="1"/>
</dbReference>
<gene>
    <name evidence="7" type="ORF">DXG03_001988</name>
</gene>
<evidence type="ECO:0000256" key="1">
    <source>
        <dbReference type="ARBA" id="ARBA00022723"/>
    </source>
</evidence>
<dbReference type="InterPro" id="IPR000306">
    <property type="entry name" value="Znf_FYVE"/>
</dbReference>
<dbReference type="InterPro" id="IPR017455">
    <property type="entry name" value="Znf_FYVE-rel"/>
</dbReference>
<keyword evidence="2 4" id="KW-0863">Zinc-finger</keyword>
<evidence type="ECO:0000313" key="7">
    <source>
        <dbReference type="EMBL" id="KAG5646912.1"/>
    </source>
</evidence>
<dbReference type="PROSITE" id="PS50178">
    <property type="entry name" value="ZF_FYVE"/>
    <property type="match status" value="1"/>
</dbReference>
<evidence type="ECO:0000313" key="8">
    <source>
        <dbReference type="Proteomes" id="UP000775547"/>
    </source>
</evidence>
<dbReference type="EMBL" id="JABCKV010000015">
    <property type="protein sequence ID" value="KAG5646912.1"/>
    <property type="molecule type" value="Genomic_DNA"/>
</dbReference>
<keyword evidence="8" id="KW-1185">Reference proteome</keyword>
<organism evidence="7 8">
    <name type="scientific">Asterophora parasitica</name>
    <dbReference type="NCBI Taxonomy" id="117018"/>
    <lineage>
        <taxon>Eukaryota</taxon>
        <taxon>Fungi</taxon>
        <taxon>Dikarya</taxon>
        <taxon>Basidiomycota</taxon>
        <taxon>Agaricomycotina</taxon>
        <taxon>Agaricomycetes</taxon>
        <taxon>Agaricomycetidae</taxon>
        <taxon>Agaricales</taxon>
        <taxon>Tricholomatineae</taxon>
        <taxon>Lyophyllaceae</taxon>
        <taxon>Asterophora</taxon>
    </lineage>
</organism>
<reference evidence="7" key="2">
    <citation type="submission" date="2021-10" db="EMBL/GenBank/DDBJ databases">
        <title>Phylogenomics reveals ancestral predisposition of the termite-cultivated fungus Termitomyces towards a domesticated lifestyle.</title>
        <authorList>
            <person name="Auxier B."/>
            <person name="Grum-Grzhimaylo A."/>
            <person name="Cardenas M.E."/>
            <person name="Lodge J.D."/>
            <person name="Laessoe T."/>
            <person name="Pedersen O."/>
            <person name="Smith M.E."/>
            <person name="Kuyper T.W."/>
            <person name="Franco-Molano E.A."/>
            <person name="Baroni T.J."/>
            <person name="Aanen D.K."/>
        </authorList>
    </citation>
    <scope>NUCLEOTIDE SEQUENCE</scope>
    <source>
        <strain evidence="7">AP01</strain>
        <tissue evidence="7">Mycelium</tissue>
    </source>
</reference>
<sequence>MSLSDLGGQHCRKCGGVFCASCTSRSTPLLDTSKLDFLHPPRNVPLSTYASPISPIEPCRVCDRCYDQIHGITSIPRIPDLIRPSLTRLLSSPISMLRSPLSSSPTTSGPSSLASSVGMSAHPLAASESAATSLLDTAAPLSRRPSKTRSLRTQSSIASLNGTRRSIIRASHLALPSELNKSYGELDAYPLRRSSILCKATGGGRWEPKQEPELIGYRPPVPGAKAQYELEIERLERDERKRLESPIVRDGEFQYRFPRKTCPVVIACSPSPMSTF</sequence>
<evidence type="ECO:0000256" key="5">
    <source>
        <dbReference type="SAM" id="MobiDB-lite"/>
    </source>
</evidence>
<proteinExistence type="predicted"/>
<name>A0A9P7GGY2_9AGAR</name>
<evidence type="ECO:0000259" key="6">
    <source>
        <dbReference type="PROSITE" id="PS50178"/>
    </source>
</evidence>
<evidence type="ECO:0000256" key="3">
    <source>
        <dbReference type="ARBA" id="ARBA00022833"/>
    </source>
</evidence>
<protein>
    <recommendedName>
        <fullName evidence="6">FYVE-type domain-containing protein</fullName>
    </recommendedName>
</protein>
<dbReference type="SUPFAM" id="SSF57903">
    <property type="entry name" value="FYVE/PHD zinc finger"/>
    <property type="match status" value="1"/>
</dbReference>
<dbReference type="Proteomes" id="UP000775547">
    <property type="component" value="Unassembled WGS sequence"/>
</dbReference>
<reference evidence="7" key="1">
    <citation type="submission" date="2020-07" db="EMBL/GenBank/DDBJ databases">
        <authorList>
            <person name="Nieuwenhuis M."/>
            <person name="Van De Peppel L.J.J."/>
        </authorList>
    </citation>
    <scope>NUCLEOTIDE SEQUENCE</scope>
    <source>
        <strain evidence="7">AP01</strain>
        <tissue evidence="7">Mycelium</tissue>
    </source>
</reference>
<comment type="caution">
    <text evidence="7">The sequence shown here is derived from an EMBL/GenBank/DDBJ whole genome shotgun (WGS) entry which is preliminary data.</text>
</comment>
<feature type="domain" description="FYVE-type" evidence="6">
    <location>
        <begin position="1"/>
        <end position="70"/>
    </location>
</feature>
<dbReference type="Pfam" id="PF01363">
    <property type="entry name" value="FYVE"/>
    <property type="match status" value="1"/>
</dbReference>
<dbReference type="GO" id="GO:0008270">
    <property type="term" value="F:zinc ion binding"/>
    <property type="evidence" value="ECO:0007669"/>
    <property type="project" value="UniProtKB-KW"/>
</dbReference>
<dbReference type="InterPro" id="IPR013083">
    <property type="entry name" value="Znf_RING/FYVE/PHD"/>
</dbReference>
<evidence type="ECO:0000256" key="2">
    <source>
        <dbReference type="ARBA" id="ARBA00022771"/>
    </source>
</evidence>